<dbReference type="Gene3D" id="3.60.15.10">
    <property type="entry name" value="Ribonuclease Z/Hydroxyacylglutathione hydrolase-like"/>
    <property type="match status" value="1"/>
</dbReference>
<dbReference type="InterPro" id="IPR001279">
    <property type="entry name" value="Metallo-B-lactamas"/>
</dbReference>
<gene>
    <name evidence="7" type="ORF">GK047_05000</name>
</gene>
<keyword evidence="1" id="KW-0378">Hydrolase</keyword>
<dbReference type="PANTHER" id="PTHR46018">
    <property type="entry name" value="ZINC PHOSPHODIESTERASE ELAC PROTEIN 1"/>
    <property type="match status" value="1"/>
</dbReference>
<dbReference type="AlphaFoldDB" id="A0A6G3ZUJ3"/>
<organism evidence="7">
    <name type="scientific">Paenibacillus sp. SYP-B3998</name>
    <dbReference type="NCBI Taxonomy" id="2678564"/>
    <lineage>
        <taxon>Bacteria</taxon>
        <taxon>Bacillati</taxon>
        <taxon>Bacillota</taxon>
        <taxon>Bacilli</taxon>
        <taxon>Bacillales</taxon>
        <taxon>Paenibacillaceae</taxon>
        <taxon>Paenibacillus</taxon>
    </lineage>
</organism>
<protein>
    <submittedName>
        <fullName evidence="7">Ribonuclease Z</fullName>
    </submittedName>
</protein>
<evidence type="ECO:0000256" key="2">
    <source>
        <dbReference type="ARBA" id="ARBA00022833"/>
    </source>
</evidence>
<feature type="domain" description="Metallo-beta-lactamase" evidence="6">
    <location>
        <begin position="19"/>
        <end position="222"/>
    </location>
</feature>
<evidence type="ECO:0000259" key="6">
    <source>
        <dbReference type="SMART" id="SM00849"/>
    </source>
</evidence>
<dbReference type="EMBL" id="JAAIKC010000001">
    <property type="protein sequence ID" value="NEW05374.1"/>
    <property type="molecule type" value="Genomic_DNA"/>
</dbReference>
<comment type="catalytic activity">
    <reaction evidence="3">
        <text>3',5'-cyclic CMP + H2O = CMP + H(+)</text>
        <dbReference type="Rhea" id="RHEA:72675"/>
        <dbReference type="ChEBI" id="CHEBI:15377"/>
        <dbReference type="ChEBI" id="CHEBI:15378"/>
        <dbReference type="ChEBI" id="CHEBI:58003"/>
        <dbReference type="ChEBI" id="CHEBI:60377"/>
    </reaction>
    <physiologicalReaction direction="left-to-right" evidence="3">
        <dbReference type="Rhea" id="RHEA:72676"/>
    </physiologicalReaction>
</comment>
<accession>A0A6G3ZUJ3</accession>
<dbReference type="PANTHER" id="PTHR46018:SF2">
    <property type="entry name" value="ZINC PHOSPHODIESTERASE ELAC PROTEIN 1"/>
    <property type="match status" value="1"/>
</dbReference>
<evidence type="ECO:0000256" key="4">
    <source>
        <dbReference type="ARBA" id="ARBA00034301"/>
    </source>
</evidence>
<comment type="caution">
    <text evidence="7">The sequence shown here is derived from an EMBL/GenBank/DDBJ whole genome shotgun (WGS) entry which is preliminary data.</text>
</comment>
<dbReference type="SUPFAM" id="SSF56281">
    <property type="entry name" value="Metallo-hydrolase/oxidoreductase"/>
    <property type="match status" value="1"/>
</dbReference>
<dbReference type="GO" id="GO:0042781">
    <property type="term" value="F:3'-tRNA processing endoribonuclease activity"/>
    <property type="evidence" value="ECO:0007669"/>
    <property type="project" value="TreeGrafter"/>
</dbReference>
<dbReference type="Pfam" id="PF23023">
    <property type="entry name" value="Anti-Pycsar_Apyc1"/>
    <property type="match status" value="1"/>
</dbReference>
<evidence type="ECO:0000313" key="7">
    <source>
        <dbReference type="EMBL" id="NEW05374.1"/>
    </source>
</evidence>
<dbReference type="InterPro" id="IPR036866">
    <property type="entry name" value="RibonucZ/Hydroxyglut_hydro"/>
</dbReference>
<keyword evidence="1" id="KW-0255">Endonuclease</keyword>
<reference evidence="7" key="1">
    <citation type="submission" date="2020-02" db="EMBL/GenBank/DDBJ databases">
        <authorList>
            <person name="Shen X.-R."/>
            <person name="Zhang Y.-X."/>
        </authorList>
    </citation>
    <scope>NUCLEOTIDE SEQUENCE</scope>
    <source>
        <strain evidence="7">SYP-B3998</strain>
    </source>
</reference>
<keyword evidence="2" id="KW-0862">Zinc</keyword>
<evidence type="ECO:0000256" key="5">
    <source>
        <dbReference type="ARBA" id="ARBA00048505"/>
    </source>
</evidence>
<dbReference type="RefSeq" id="WP_163942017.1">
    <property type="nucleotide sequence ID" value="NZ_JAAIKC010000001.1"/>
</dbReference>
<keyword evidence="1" id="KW-0540">Nuclease</keyword>
<sequence>MSLHIQMIGTGSAFAKNYYNTSALVRSDNATILIDCGFNTPRSLHELGITPDQIDGIAISHIHADHIGGLEEIAFRLLYQHNKKKTKLFLTDTLAGVLWENTLKGGMYNPEEGFYCLDDYFDVILLEERQPSTIASDLTIEFIPTLHILRKASYSLFINNQTFYSADIRFSEELLLHEVVKHRNCHTILHDCQLSGRGAIHATLEELLTLPEDVQKRIYLMHYDDKMPDYIGKTGHMSFIKQHQLLKLSE</sequence>
<proteinExistence type="predicted"/>
<comment type="catalytic activity">
    <reaction evidence="5">
        <text>3',5'-cyclic UMP + H2O = UMP + H(+)</text>
        <dbReference type="Rhea" id="RHEA:70575"/>
        <dbReference type="ChEBI" id="CHEBI:15377"/>
        <dbReference type="ChEBI" id="CHEBI:15378"/>
        <dbReference type="ChEBI" id="CHEBI:57865"/>
        <dbReference type="ChEBI" id="CHEBI:184387"/>
    </reaction>
    <physiologicalReaction direction="left-to-right" evidence="5">
        <dbReference type="Rhea" id="RHEA:70576"/>
    </physiologicalReaction>
</comment>
<evidence type="ECO:0000256" key="1">
    <source>
        <dbReference type="ARBA" id="ARBA00022759"/>
    </source>
</evidence>
<dbReference type="SMART" id="SM00849">
    <property type="entry name" value="Lactamase_B"/>
    <property type="match status" value="1"/>
</dbReference>
<comment type="function">
    <text evidence="4">Counteracts the endogenous Pycsar antiviral defense system. Phosphodiesterase that enables metal-dependent hydrolysis of host cyclic nucleotide Pycsar defense signals such as cCMP and cUMP.</text>
</comment>
<name>A0A6G3ZUJ3_9BACL</name>
<evidence type="ECO:0000256" key="3">
    <source>
        <dbReference type="ARBA" id="ARBA00034221"/>
    </source>
</evidence>
<dbReference type="GO" id="GO:0046872">
    <property type="term" value="F:metal ion binding"/>
    <property type="evidence" value="ECO:0007669"/>
    <property type="project" value="UniProtKB-KW"/>
</dbReference>